<dbReference type="PROSITE" id="PS50097">
    <property type="entry name" value="BTB"/>
    <property type="match status" value="1"/>
</dbReference>
<dbReference type="InterPro" id="IPR011333">
    <property type="entry name" value="SKP1/BTB/POZ_sf"/>
</dbReference>
<reference evidence="2" key="1">
    <citation type="submission" date="2020-11" db="EMBL/GenBank/DDBJ databases">
        <authorList>
            <consortium name="DOE Joint Genome Institute"/>
            <person name="Ahrendt S."/>
            <person name="Riley R."/>
            <person name="Andreopoulos W."/>
            <person name="Labutti K."/>
            <person name="Pangilinan J."/>
            <person name="Ruiz-Duenas F.J."/>
            <person name="Barrasa J.M."/>
            <person name="Sanchez-Garcia M."/>
            <person name="Camarero S."/>
            <person name="Miyauchi S."/>
            <person name="Serrano A."/>
            <person name="Linde D."/>
            <person name="Babiker R."/>
            <person name="Drula E."/>
            <person name="Ayuso-Fernandez I."/>
            <person name="Pacheco R."/>
            <person name="Padilla G."/>
            <person name="Ferreira P."/>
            <person name="Barriuso J."/>
            <person name="Kellner H."/>
            <person name="Castanera R."/>
            <person name="Alfaro M."/>
            <person name="Ramirez L."/>
            <person name="Pisabarro A.G."/>
            <person name="Kuo A."/>
            <person name="Tritt A."/>
            <person name="Lipzen A."/>
            <person name="He G."/>
            <person name="Yan M."/>
            <person name="Ng V."/>
            <person name="Cullen D."/>
            <person name="Martin F."/>
            <person name="Rosso M.-N."/>
            <person name="Henrissat B."/>
            <person name="Hibbett D."/>
            <person name="Martinez A.T."/>
            <person name="Grigoriev I.V."/>
        </authorList>
    </citation>
    <scope>NUCLEOTIDE SEQUENCE</scope>
    <source>
        <strain evidence="2">CIRM-BRFM 674</strain>
    </source>
</reference>
<keyword evidence="3" id="KW-1185">Reference proteome</keyword>
<sequence length="325" mass="36557">MEVADLWFSDGTIVVRAEEKLFRLHGGLLAACSPVFKAIIEHENNASQIHGVDIGSDLTGLTLITIQEVSGNDAHNFFLAIYDPGFFEAPPATASINCVLGILKMATKFRVKALRRRALAHLNLTFPLTLEEWDERATLSTLSFRRDANTSTPFQSTFESAIAIVNTAEKVDAQWIKPAAIYECCTYDPDHFLVNPVWNDGVTISEELKKTIIMGAFAHRNATRIVLKFLVSPPCKECEQPQECLEVKRGCNEHHATNFPLSSPLSIWEDGDWEGFLDGLCQPCEAQCWEQHSHARHAVRKELPKEYGLEESWGVLQEKYSMEMF</sequence>
<gene>
    <name evidence="2" type="ORF">BDN70DRAFT_209286</name>
</gene>
<proteinExistence type="predicted"/>
<dbReference type="AlphaFoldDB" id="A0A9P5YW80"/>
<dbReference type="OrthoDB" id="3036049at2759"/>
<dbReference type="SMART" id="SM00225">
    <property type="entry name" value="BTB"/>
    <property type="match status" value="1"/>
</dbReference>
<comment type="caution">
    <text evidence="2">The sequence shown here is derived from an EMBL/GenBank/DDBJ whole genome shotgun (WGS) entry which is preliminary data.</text>
</comment>
<dbReference type="EMBL" id="MU155317">
    <property type="protein sequence ID" value="KAF9475830.1"/>
    <property type="molecule type" value="Genomic_DNA"/>
</dbReference>
<organism evidence="2 3">
    <name type="scientific">Pholiota conissans</name>
    <dbReference type="NCBI Taxonomy" id="109636"/>
    <lineage>
        <taxon>Eukaryota</taxon>
        <taxon>Fungi</taxon>
        <taxon>Dikarya</taxon>
        <taxon>Basidiomycota</taxon>
        <taxon>Agaricomycotina</taxon>
        <taxon>Agaricomycetes</taxon>
        <taxon>Agaricomycetidae</taxon>
        <taxon>Agaricales</taxon>
        <taxon>Agaricineae</taxon>
        <taxon>Strophariaceae</taxon>
        <taxon>Pholiota</taxon>
    </lineage>
</organism>
<evidence type="ECO:0000259" key="1">
    <source>
        <dbReference type="PROSITE" id="PS50097"/>
    </source>
</evidence>
<dbReference type="Gene3D" id="3.30.710.10">
    <property type="entry name" value="Potassium Channel Kv1.1, Chain A"/>
    <property type="match status" value="1"/>
</dbReference>
<dbReference type="SUPFAM" id="SSF54695">
    <property type="entry name" value="POZ domain"/>
    <property type="match status" value="1"/>
</dbReference>
<evidence type="ECO:0000313" key="3">
    <source>
        <dbReference type="Proteomes" id="UP000807469"/>
    </source>
</evidence>
<dbReference type="Pfam" id="PF00651">
    <property type="entry name" value="BTB"/>
    <property type="match status" value="1"/>
</dbReference>
<evidence type="ECO:0000313" key="2">
    <source>
        <dbReference type="EMBL" id="KAF9475830.1"/>
    </source>
</evidence>
<dbReference type="Proteomes" id="UP000807469">
    <property type="component" value="Unassembled WGS sequence"/>
</dbReference>
<feature type="domain" description="BTB" evidence="1">
    <location>
        <begin position="9"/>
        <end position="83"/>
    </location>
</feature>
<accession>A0A9P5YW80</accession>
<name>A0A9P5YW80_9AGAR</name>
<dbReference type="InterPro" id="IPR000210">
    <property type="entry name" value="BTB/POZ_dom"/>
</dbReference>
<protein>
    <recommendedName>
        <fullName evidence="1">BTB domain-containing protein</fullName>
    </recommendedName>
</protein>